<dbReference type="EMBL" id="JAACFV010000107">
    <property type="protein sequence ID" value="KAF7505545.1"/>
    <property type="molecule type" value="Genomic_DNA"/>
</dbReference>
<comment type="caution">
    <text evidence="1">The sequence shown here is derived from an EMBL/GenBank/DDBJ whole genome shotgun (WGS) entry which is preliminary data.</text>
</comment>
<organism evidence="1 2">
    <name type="scientific">Endocarpon pusillum</name>
    <dbReference type="NCBI Taxonomy" id="364733"/>
    <lineage>
        <taxon>Eukaryota</taxon>
        <taxon>Fungi</taxon>
        <taxon>Dikarya</taxon>
        <taxon>Ascomycota</taxon>
        <taxon>Pezizomycotina</taxon>
        <taxon>Eurotiomycetes</taxon>
        <taxon>Chaetothyriomycetidae</taxon>
        <taxon>Verrucariales</taxon>
        <taxon>Verrucariaceae</taxon>
        <taxon>Endocarpon</taxon>
    </lineage>
</organism>
<protein>
    <submittedName>
        <fullName evidence="1">Uncharacterized protein</fullName>
    </submittedName>
</protein>
<name>A0A8H7AAE8_9EURO</name>
<evidence type="ECO:0000313" key="1">
    <source>
        <dbReference type="EMBL" id="KAF7505545.1"/>
    </source>
</evidence>
<keyword evidence="2" id="KW-1185">Reference proteome</keyword>
<accession>A0A8H7AAE8</accession>
<sequence length="112" mass="12990">MQIPEASRDWDWTGTGTGLRLGLGLDWDWDWSLVLAISTLAVDLPSSTEPAGVHSYFFRFDHWSVEFDIHRAQMSKTRLKLQLHNTREYHTHYAPSRPSSYRSFRVAGCLLH</sequence>
<evidence type="ECO:0000313" key="2">
    <source>
        <dbReference type="Proteomes" id="UP000606974"/>
    </source>
</evidence>
<dbReference type="AlphaFoldDB" id="A0A8H7AAE8"/>
<proteinExistence type="predicted"/>
<dbReference type="Proteomes" id="UP000606974">
    <property type="component" value="Unassembled WGS sequence"/>
</dbReference>
<reference evidence="1" key="1">
    <citation type="submission" date="2020-02" db="EMBL/GenBank/DDBJ databases">
        <authorList>
            <person name="Palmer J.M."/>
        </authorList>
    </citation>
    <scope>NUCLEOTIDE SEQUENCE</scope>
    <source>
        <strain evidence="1">EPUS1.4</strain>
        <tissue evidence="1">Thallus</tissue>
    </source>
</reference>
<gene>
    <name evidence="1" type="ORF">GJ744_000707</name>
</gene>